<gene>
    <name evidence="2" type="ORF">B0I32_111200</name>
</gene>
<feature type="transmembrane region" description="Helical" evidence="1">
    <location>
        <begin position="45"/>
        <end position="70"/>
    </location>
</feature>
<proteinExistence type="predicted"/>
<dbReference type="Proteomes" id="UP000238312">
    <property type="component" value="Unassembled WGS sequence"/>
</dbReference>
<evidence type="ECO:0000313" key="2">
    <source>
        <dbReference type="EMBL" id="PRX63206.1"/>
    </source>
</evidence>
<dbReference type="AlphaFoldDB" id="A0A2T0MW72"/>
<evidence type="ECO:0000313" key="3">
    <source>
        <dbReference type="Proteomes" id="UP000238312"/>
    </source>
</evidence>
<reference evidence="2 3" key="1">
    <citation type="submission" date="2018-03" db="EMBL/GenBank/DDBJ databases">
        <title>Genomic Encyclopedia of Type Strains, Phase III (KMG-III): the genomes of soil and plant-associated and newly described type strains.</title>
        <authorList>
            <person name="Whitman W."/>
        </authorList>
    </citation>
    <scope>NUCLEOTIDE SEQUENCE [LARGE SCALE GENOMIC DNA]</scope>
    <source>
        <strain evidence="2 3">CGMCC 4.7104</strain>
    </source>
</reference>
<feature type="transmembrane region" description="Helical" evidence="1">
    <location>
        <begin position="76"/>
        <end position="97"/>
    </location>
</feature>
<dbReference type="EMBL" id="PVNG01000011">
    <property type="protein sequence ID" value="PRX63206.1"/>
    <property type="molecule type" value="Genomic_DNA"/>
</dbReference>
<protein>
    <submittedName>
        <fullName evidence="2">Uncharacterized protein</fullName>
    </submittedName>
</protein>
<organism evidence="2 3">
    <name type="scientific">Nonomuraea fuscirosea</name>
    <dbReference type="NCBI Taxonomy" id="1291556"/>
    <lineage>
        <taxon>Bacteria</taxon>
        <taxon>Bacillati</taxon>
        <taxon>Actinomycetota</taxon>
        <taxon>Actinomycetes</taxon>
        <taxon>Streptosporangiales</taxon>
        <taxon>Streptosporangiaceae</taxon>
        <taxon>Nonomuraea</taxon>
    </lineage>
</organism>
<keyword evidence="3" id="KW-1185">Reference proteome</keyword>
<comment type="caution">
    <text evidence="2">The sequence shown here is derived from an EMBL/GenBank/DDBJ whole genome shotgun (WGS) entry which is preliminary data.</text>
</comment>
<feature type="transmembrane region" description="Helical" evidence="1">
    <location>
        <begin position="6"/>
        <end position="24"/>
    </location>
</feature>
<keyword evidence="1" id="KW-1133">Transmembrane helix</keyword>
<keyword evidence="1" id="KW-0812">Transmembrane</keyword>
<keyword evidence="1" id="KW-0472">Membrane</keyword>
<accession>A0A2T0MW72</accession>
<name>A0A2T0MW72_9ACTN</name>
<sequence length="235" mass="25299">MLYAALRIVGFELKGLAAIGLWIVRRRHGVPAGATVVTYSKEQTFMMTLMAFAMAVETVVLDLLLVSLGVPAWLRYTVLIADVYGLLFVAVLVAACVTRPHVLTAGELRIRYGAYFDVRVPRELIASVRGGRAYGAGHMVTVEGGRVSVAVSSQTNVTVELTEPITVVRPLGRRAEVTSIRFFADSPEPLLTAPARGTAGPLLKPARRGAAGPALGAREASIWALGEPYLRRYLP</sequence>
<evidence type="ECO:0000256" key="1">
    <source>
        <dbReference type="SAM" id="Phobius"/>
    </source>
</evidence>